<gene>
    <name evidence="2" type="ORF">MPH_14079</name>
</gene>
<evidence type="ECO:0000313" key="2">
    <source>
        <dbReference type="EMBL" id="EKG08966.1"/>
    </source>
</evidence>
<feature type="non-terminal residue" evidence="2">
    <location>
        <position position="124"/>
    </location>
</feature>
<name>K2QGT0_MACPH</name>
<dbReference type="InParanoid" id="K2QGT0"/>
<dbReference type="AlphaFoldDB" id="K2QGT0"/>
<dbReference type="InterPro" id="IPR004875">
    <property type="entry name" value="DDE_SF_endonuclease_dom"/>
</dbReference>
<dbReference type="Proteomes" id="UP000007129">
    <property type="component" value="Unassembled WGS sequence"/>
</dbReference>
<dbReference type="OrthoDB" id="3935526at2759"/>
<dbReference type="GO" id="GO:0004519">
    <property type="term" value="F:endonuclease activity"/>
    <property type="evidence" value="ECO:0007669"/>
    <property type="project" value="UniProtKB-KW"/>
</dbReference>
<protein>
    <submittedName>
        <fullName evidence="2">DDE superfamily endonuclease CENP-B-like protein</fullName>
    </submittedName>
</protein>
<sequence>MDEHGLGLGICTNSTVLASSKKKRTYVAAPQDREWVSIIESISTCGRKTRPLIIFKGTNVQSTWFEDNTPDWIYATSENGWTSNQTAIGWLQAIFLPETKVDNEPRILITDGHGSHISVEFIWL</sequence>
<accession>K2QGT0</accession>
<feature type="domain" description="DDE-1" evidence="1">
    <location>
        <begin position="33"/>
        <end position="121"/>
    </location>
</feature>
<dbReference type="GO" id="GO:0003676">
    <property type="term" value="F:nucleic acid binding"/>
    <property type="evidence" value="ECO:0007669"/>
    <property type="project" value="InterPro"/>
</dbReference>
<dbReference type="STRING" id="1126212.K2QGT0"/>
<organism evidence="2 3">
    <name type="scientific">Macrophomina phaseolina (strain MS6)</name>
    <name type="common">Charcoal rot fungus</name>
    <dbReference type="NCBI Taxonomy" id="1126212"/>
    <lineage>
        <taxon>Eukaryota</taxon>
        <taxon>Fungi</taxon>
        <taxon>Dikarya</taxon>
        <taxon>Ascomycota</taxon>
        <taxon>Pezizomycotina</taxon>
        <taxon>Dothideomycetes</taxon>
        <taxon>Dothideomycetes incertae sedis</taxon>
        <taxon>Botryosphaeriales</taxon>
        <taxon>Botryosphaeriaceae</taxon>
        <taxon>Macrophomina</taxon>
    </lineage>
</organism>
<evidence type="ECO:0000313" key="3">
    <source>
        <dbReference type="Proteomes" id="UP000007129"/>
    </source>
</evidence>
<keyword evidence="2" id="KW-0255">Endonuclease</keyword>
<keyword evidence="2" id="KW-0378">Hydrolase</keyword>
<proteinExistence type="predicted"/>
<reference evidence="2 3" key="1">
    <citation type="journal article" date="2012" name="BMC Genomics">
        <title>Tools to kill: Genome of one of the most destructive plant pathogenic fungi Macrophomina phaseolina.</title>
        <authorList>
            <person name="Islam M.S."/>
            <person name="Haque M.S."/>
            <person name="Islam M.M."/>
            <person name="Emdad E.M."/>
            <person name="Halim A."/>
            <person name="Hossen Q.M.M."/>
            <person name="Hossain M.Z."/>
            <person name="Ahmed B."/>
            <person name="Rahim S."/>
            <person name="Rahman M.S."/>
            <person name="Alam M.M."/>
            <person name="Hou S."/>
            <person name="Wan X."/>
            <person name="Saito J.A."/>
            <person name="Alam M."/>
        </authorList>
    </citation>
    <scope>NUCLEOTIDE SEQUENCE [LARGE SCALE GENOMIC DNA]</scope>
    <source>
        <strain evidence="2 3">MS6</strain>
    </source>
</reference>
<dbReference type="VEuPathDB" id="FungiDB:MPH_14079"/>
<dbReference type="EMBL" id="AHHD01000881">
    <property type="protein sequence ID" value="EKG08966.1"/>
    <property type="molecule type" value="Genomic_DNA"/>
</dbReference>
<keyword evidence="2" id="KW-0540">Nuclease</keyword>
<dbReference type="Pfam" id="PF03184">
    <property type="entry name" value="DDE_1"/>
    <property type="match status" value="1"/>
</dbReference>
<dbReference type="HOGENOM" id="CLU_152054_0_0_1"/>
<evidence type="ECO:0000259" key="1">
    <source>
        <dbReference type="Pfam" id="PF03184"/>
    </source>
</evidence>
<comment type="caution">
    <text evidence="2">The sequence shown here is derived from an EMBL/GenBank/DDBJ whole genome shotgun (WGS) entry which is preliminary data.</text>
</comment>
<dbReference type="eggNOG" id="KOG3105">
    <property type="taxonomic scope" value="Eukaryota"/>
</dbReference>